<dbReference type="EMBL" id="JASCZI010030468">
    <property type="protein sequence ID" value="MED6122879.1"/>
    <property type="molecule type" value="Genomic_DNA"/>
</dbReference>
<reference evidence="2 3" key="1">
    <citation type="journal article" date="2023" name="Plants (Basel)">
        <title>Bridging the Gap: Combining Genomics and Transcriptomics Approaches to Understand Stylosanthes scabra, an Orphan Legume from the Brazilian Caatinga.</title>
        <authorList>
            <person name="Ferreira-Neto J.R.C."/>
            <person name="da Silva M.D."/>
            <person name="Binneck E."/>
            <person name="de Melo N.F."/>
            <person name="da Silva R.H."/>
            <person name="de Melo A.L.T.M."/>
            <person name="Pandolfi V."/>
            <person name="Bustamante F.O."/>
            <person name="Brasileiro-Vidal A.C."/>
            <person name="Benko-Iseppon A.M."/>
        </authorList>
    </citation>
    <scope>NUCLEOTIDE SEQUENCE [LARGE SCALE GENOMIC DNA]</scope>
    <source>
        <tissue evidence="2">Leaves</tissue>
    </source>
</reference>
<organism evidence="2 3">
    <name type="scientific">Stylosanthes scabra</name>
    <dbReference type="NCBI Taxonomy" id="79078"/>
    <lineage>
        <taxon>Eukaryota</taxon>
        <taxon>Viridiplantae</taxon>
        <taxon>Streptophyta</taxon>
        <taxon>Embryophyta</taxon>
        <taxon>Tracheophyta</taxon>
        <taxon>Spermatophyta</taxon>
        <taxon>Magnoliopsida</taxon>
        <taxon>eudicotyledons</taxon>
        <taxon>Gunneridae</taxon>
        <taxon>Pentapetalae</taxon>
        <taxon>rosids</taxon>
        <taxon>fabids</taxon>
        <taxon>Fabales</taxon>
        <taxon>Fabaceae</taxon>
        <taxon>Papilionoideae</taxon>
        <taxon>50 kb inversion clade</taxon>
        <taxon>dalbergioids sensu lato</taxon>
        <taxon>Dalbergieae</taxon>
        <taxon>Pterocarpus clade</taxon>
        <taxon>Stylosanthes</taxon>
    </lineage>
</organism>
<evidence type="ECO:0000256" key="1">
    <source>
        <dbReference type="SAM" id="MobiDB-lite"/>
    </source>
</evidence>
<feature type="region of interest" description="Disordered" evidence="1">
    <location>
        <begin position="1"/>
        <end position="22"/>
    </location>
</feature>
<dbReference type="Proteomes" id="UP001341840">
    <property type="component" value="Unassembled WGS sequence"/>
</dbReference>
<keyword evidence="3" id="KW-1185">Reference proteome</keyword>
<accession>A0ABU6RGA9</accession>
<sequence>LIVSTTAATSSSSPIASSSSSPLTVQAMPASMVGLLQISIDVAAAVTASSYSSCSPRRHRFFFRSLSMLPQ</sequence>
<gene>
    <name evidence="2" type="ORF">PIB30_044038</name>
</gene>
<feature type="non-terminal residue" evidence="2">
    <location>
        <position position="1"/>
    </location>
</feature>
<feature type="non-terminal residue" evidence="2">
    <location>
        <position position="71"/>
    </location>
</feature>
<name>A0ABU6RGA9_9FABA</name>
<evidence type="ECO:0000313" key="3">
    <source>
        <dbReference type="Proteomes" id="UP001341840"/>
    </source>
</evidence>
<comment type="caution">
    <text evidence="2">The sequence shown here is derived from an EMBL/GenBank/DDBJ whole genome shotgun (WGS) entry which is preliminary data.</text>
</comment>
<protein>
    <submittedName>
        <fullName evidence="2">Uncharacterized protein</fullName>
    </submittedName>
</protein>
<evidence type="ECO:0000313" key="2">
    <source>
        <dbReference type="EMBL" id="MED6122879.1"/>
    </source>
</evidence>
<proteinExistence type="predicted"/>